<gene>
    <name evidence="8" type="ORF">MNBD_CHLOROFLEXI01-3069</name>
</gene>
<evidence type="ECO:0000256" key="4">
    <source>
        <dbReference type="ARBA" id="ARBA00022840"/>
    </source>
</evidence>
<dbReference type="CDD" id="cd14014">
    <property type="entry name" value="STKc_PknB_like"/>
    <property type="match status" value="1"/>
</dbReference>
<dbReference type="InterPro" id="IPR018392">
    <property type="entry name" value="LysM"/>
</dbReference>
<keyword evidence="2" id="KW-0547">Nucleotide-binding</keyword>
<feature type="region of interest" description="Disordered" evidence="5">
    <location>
        <begin position="352"/>
        <end position="411"/>
    </location>
</feature>
<accession>A0A3B0VX16</accession>
<dbReference type="Pfam" id="PF01476">
    <property type="entry name" value="LysM"/>
    <property type="match status" value="1"/>
</dbReference>
<dbReference type="PANTHER" id="PTHR43289:SF6">
    <property type="entry name" value="SERINE_THREONINE-PROTEIN KINASE NEKL-3"/>
    <property type="match status" value="1"/>
</dbReference>
<organism evidence="8">
    <name type="scientific">hydrothermal vent metagenome</name>
    <dbReference type="NCBI Taxonomy" id="652676"/>
    <lineage>
        <taxon>unclassified sequences</taxon>
        <taxon>metagenomes</taxon>
        <taxon>ecological metagenomes</taxon>
    </lineage>
</organism>
<dbReference type="InterPro" id="IPR036779">
    <property type="entry name" value="LysM_dom_sf"/>
</dbReference>
<dbReference type="SMART" id="SM00220">
    <property type="entry name" value="S_TKc"/>
    <property type="match status" value="1"/>
</dbReference>
<dbReference type="InterPro" id="IPR000719">
    <property type="entry name" value="Prot_kinase_dom"/>
</dbReference>
<proteinExistence type="predicted"/>
<keyword evidence="6" id="KW-1133">Transmembrane helix</keyword>
<dbReference type="Gene3D" id="1.10.510.10">
    <property type="entry name" value="Transferase(Phosphotransferase) domain 1"/>
    <property type="match status" value="1"/>
</dbReference>
<dbReference type="EMBL" id="UOEU01000636">
    <property type="protein sequence ID" value="VAW36776.1"/>
    <property type="molecule type" value="Genomic_DNA"/>
</dbReference>
<dbReference type="GO" id="GO:0005524">
    <property type="term" value="F:ATP binding"/>
    <property type="evidence" value="ECO:0007669"/>
    <property type="project" value="UniProtKB-KW"/>
</dbReference>
<dbReference type="SMART" id="SM00257">
    <property type="entry name" value="LysM"/>
    <property type="match status" value="1"/>
</dbReference>
<dbReference type="Gene3D" id="3.30.200.20">
    <property type="entry name" value="Phosphorylase Kinase, domain 1"/>
    <property type="match status" value="1"/>
</dbReference>
<protein>
    <recommendedName>
        <fullName evidence="7">Protein kinase domain-containing protein</fullName>
    </recommendedName>
</protein>
<sequence>MPSAKRNSKNSEKISHYQLDKLLVEQNVGLIYLAHSEKEDQELFLLTLQPDAIKSNDLVEQFQRRAKTLAQLDHEALLPLLDYGLDGKRPFAVMAHLPGQFLAEQLTTEPRDAVAALTLVKQLATELATVHATGLIHHNLRPENVFVSESGQPYLLDMCIPPATTASSPISQPPKALDYPSPEQVDGKALSGRSNIYSLGILLYRLLAGQSPALPISDWDIFDQRGIAREVPLDKVRTDLSAATYAAVRNAIWQKEWSRFETAEVFIAALDEAIKAESAPPPPPPPFWLRFFRWVQQPKILRIAIPAIVLLFILILALALVRGRASRQRSITPTPGTAVLPLEAETDTAVLAQPEDSPTPPPTEEPTTQTAVPSPTKTAVPATPTEPSATETAPPTTQPTETAAATSTPTETICILSPPFGWARYGIQSNDSLSQLAQITNTTAARLQEVNCLDTILLSIGQNIWLPFLPVPTATATTMPETAVPTNDAPPPQPTVQPSLTPPSSP</sequence>
<keyword evidence="6" id="KW-0472">Membrane</keyword>
<evidence type="ECO:0000256" key="6">
    <source>
        <dbReference type="SAM" id="Phobius"/>
    </source>
</evidence>
<evidence type="ECO:0000256" key="2">
    <source>
        <dbReference type="ARBA" id="ARBA00022741"/>
    </source>
</evidence>
<feature type="transmembrane region" description="Helical" evidence="6">
    <location>
        <begin position="300"/>
        <end position="321"/>
    </location>
</feature>
<dbReference type="PANTHER" id="PTHR43289">
    <property type="entry name" value="MITOGEN-ACTIVATED PROTEIN KINASE KINASE KINASE 20-RELATED"/>
    <property type="match status" value="1"/>
</dbReference>
<dbReference type="Pfam" id="PF00069">
    <property type="entry name" value="Pkinase"/>
    <property type="match status" value="1"/>
</dbReference>
<evidence type="ECO:0000256" key="5">
    <source>
        <dbReference type="SAM" id="MobiDB-lite"/>
    </source>
</evidence>
<keyword evidence="3" id="KW-0418">Kinase</keyword>
<keyword evidence="4" id="KW-0067">ATP-binding</keyword>
<reference evidence="8" key="1">
    <citation type="submission" date="2018-06" db="EMBL/GenBank/DDBJ databases">
        <authorList>
            <person name="Zhirakovskaya E."/>
        </authorList>
    </citation>
    <scope>NUCLEOTIDE SEQUENCE</scope>
</reference>
<dbReference type="SUPFAM" id="SSF56112">
    <property type="entry name" value="Protein kinase-like (PK-like)"/>
    <property type="match status" value="1"/>
</dbReference>
<evidence type="ECO:0000313" key="8">
    <source>
        <dbReference type="EMBL" id="VAW36776.1"/>
    </source>
</evidence>
<feature type="domain" description="Protein kinase" evidence="7">
    <location>
        <begin position="17"/>
        <end position="274"/>
    </location>
</feature>
<evidence type="ECO:0000256" key="1">
    <source>
        <dbReference type="ARBA" id="ARBA00022679"/>
    </source>
</evidence>
<dbReference type="PROSITE" id="PS50011">
    <property type="entry name" value="PROTEIN_KINASE_DOM"/>
    <property type="match status" value="1"/>
</dbReference>
<dbReference type="AlphaFoldDB" id="A0A3B0VX16"/>
<evidence type="ECO:0000256" key="3">
    <source>
        <dbReference type="ARBA" id="ARBA00022777"/>
    </source>
</evidence>
<dbReference type="Gene3D" id="3.10.350.10">
    <property type="entry name" value="LysM domain"/>
    <property type="match status" value="1"/>
</dbReference>
<feature type="compositionally biased region" description="Pro residues" evidence="5">
    <location>
        <begin position="488"/>
        <end position="506"/>
    </location>
</feature>
<keyword evidence="6" id="KW-0812">Transmembrane</keyword>
<dbReference type="InterPro" id="IPR011009">
    <property type="entry name" value="Kinase-like_dom_sf"/>
</dbReference>
<name>A0A3B0VX16_9ZZZZ</name>
<keyword evidence="1" id="KW-0808">Transferase</keyword>
<feature type="compositionally biased region" description="Low complexity" evidence="5">
    <location>
        <begin position="378"/>
        <end position="411"/>
    </location>
</feature>
<dbReference type="GO" id="GO:0004674">
    <property type="term" value="F:protein serine/threonine kinase activity"/>
    <property type="evidence" value="ECO:0007669"/>
    <property type="project" value="TreeGrafter"/>
</dbReference>
<dbReference type="SUPFAM" id="SSF54106">
    <property type="entry name" value="LysM domain"/>
    <property type="match status" value="1"/>
</dbReference>
<evidence type="ECO:0000259" key="7">
    <source>
        <dbReference type="PROSITE" id="PS50011"/>
    </source>
</evidence>
<feature type="region of interest" description="Disordered" evidence="5">
    <location>
        <begin position="480"/>
        <end position="506"/>
    </location>
</feature>